<dbReference type="Pfam" id="PF24850">
    <property type="entry name" value="CC_BshC"/>
    <property type="match status" value="1"/>
</dbReference>
<evidence type="ECO:0000313" key="6">
    <source>
        <dbReference type="Proteomes" id="UP001597318"/>
    </source>
</evidence>
<evidence type="ECO:0000256" key="2">
    <source>
        <dbReference type="HAMAP-Rule" id="MF_01867"/>
    </source>
</evidence>
<dbReference type="InterPro" id="IPR055398">
    <property type="entry name" value="Rossmann-like_BshC"/>
</dbReference>
<comment type="function">
    <text evidence="2">Involved in bacillithiol (BSH) biosynthesis. May catalyze the last step of the pathway, the addition of cysteine to glucosamine malate (GlcN-Mal) to generate BSH.</text>
</comment>
<evidence type="ECO:0000259" key="3">
    <source>
        <dbReference type="Pfam" id="PF10079"/>
    </source>
</evidence>
<dbReference type="PIRSF" id="PIRSF012535">
    <property type="entry name" value="UCP012535"/>
    <property type="match status" value="1"/>
</dbReference>
<dbReference type="RefSeq" id="WP_247341532.1">
    <property type="nucleotide sequence ID" value="NZ_CP095550.1"/>
</dbReference>
<dbReference type="HAMAP" id="MF_01867">
    <property type="entry name" value="BshC"/>
    <property type="match status" value="1"/>
</dbReference>
<dbReference type="EMBL" id="JBHUIK010000001">
    <property type="protein sequence ID" value="MFD2212964.1"/>
    <property type="molecule type" value="Genomic_DNA"/>
</dbReference>
<sequence>MEIVELSLRSSNQFINDLTEKKLHIESFFDYNVHSSSLFRERAEDLRERTYQREELATYLKNYTNRCLNSDEKILENIERLKNPDSLVVIGGQQAGLLTGPLYTIHKIISIIVLAEKEEKELGVPVIPVFWIAGEDHDFVEINHVFIEKNQIARKLAIKDSPVKKQPVSQLELNKQKTFDWIDQVFEAFGETDYSNQLISTLKQFAEESSTYVEFFEKVIMDLFKDKGLVLINSGDHELRKLEKSYFKSILEQNERIYDAVKEQQQKMQSLDYHPIIEMTDNSANLFYHHDGERFLLERISHNEYEVSEIGFTITRAELFDLIETNPEKFSNNVVTRPLMQEYLFPTLAFIAGPGEVTYWSELKGVFSLFDIKMPPVLPRLQMTILERAIDRNIKETGVELETVLQEGVMSSINNFLKEMSPVDMAPLIEEAKKEISEIHTKLVDAALLIDQSLEPMLKKNGHFIKEHLDFIYKTVENRKKQQHDAQLSKFKSIEQSLLPNLHPQERVWNVYYYLNKFGPNFVGELLNLSYSFNGTHKIVKI</sequence>
<feature type="domain" description="Bacillithiol biosynthesis BshC N-terminal Rossmann-like" evidence="3">
    <location>
        <begin position="1"/>
        <end position="381"/>
    </location>
</feature>
<dbReference type="InterPro" id="IPR055399">
    <property type="entry name" value="CC_BshC"/>
</dbReference>
<reference evidence="6" key="1">
    <citation type="journal article" date="2019" name="Int. J. Syst. Evol. Microbiol.">
        <title>The Global Catalogue of Microorganisms (GCM) 10K type strain sequencing project: providing services to taxonomists for standard genome sequencing and annotation.</title>
        <authorList>
            <consortium name="The Broad Institute Genomics Platform"/>
            <consortium name="The Broad Institute Genome Sequencing Center for Infectious Disease"/>
            <person name="Wu L."/>
            <person name="Ma J."/>
        </authorList>
    </citation>
    <scope>NUCLEOTIDE SEQUENCE [LARGE SCALE GENOMIC DNA]</scope>
    <source>
        <strain evidence="6">CGMCC 1.15474</strain>
    </source>
</reference>
<feature type="domain" description="Bacillithiol biosynthesis BshC C-terminal coiled-coil" evidence="4">
    <location>
        <begin position="383"/>
        <end position="542"/>
    </location>
</feature>
<proteinExistence type="inferred from homology"/>
<dbReference type="InterPro" id="IPR011199">
    <property type="entry name" value="Bacillithiol_biosynth_BshC"/>
</dbReference>
<comment type="similarity">
    <text evidence="2">Belongs to the BshC family.</text>
</comment>
<keyword evidence="6" id="KW-1185">Reference proteome</keyword>
<accession>A0ABW5BTQ7</accession>
<keyword evidence="1 2" id="KW-0436">Ligase</keyword>
<name>A0ABW5BTQ7_9BACI</name>
<evidence type="ECO:0000259" key="4">
    <source>
        <dbReference type="Pfam" id="PF24850"/>
    </source>
</evidence>
<dbReference type="EC" id="6.-.-.-" evidence="2"/>
<evidence type="ECO:0000313" key="5">
    <source>
        <dbReference type="EMBL" id="MFD2212964.1"/>
    </source>
</evidence>
<organism evidence="5 6">
    <name type="scientific">Metabacillus endolithicus</name>
    <dbReference type="NCBI Taxonomy" id="1535204"/>
    <lineage>
        <taxon>Bacteria</taxon>
        <taxon>Bacillati</taxon>
        <taxon>Bacillota</taxon>
        <taxon>Bacilli</taxon>
        <taxon>Bacillales</taxon>
        <taxon>Bacillaceae</taxon>
        <taxon>Metabacillus</taxon>
    </lineage>
</organism>
<comment type="caution">
    <text evidence="5">The sequence shown here is derived from an EMBL/GenBank/DDBJ whole genome shotgun (WGS) entry which is preliminary data.</text>
</comment>
<dbReference type="NCBIfam" id="TIGR03998">
    <property type="entry name" value="thiol_BshC"/>
    <property type="match status" value="1"/>
</dbReference>
<evidence type="ECO:0000256" key="1">
    <source>
        <dbReference type="ARBA" id="ARBA00022598"/>
    </source>
</evidence>
<protein>
    <recommendedName>
        <fullName evidence="2">Putative cysteine ligase BshC</fullName>
        <ecNumber evidence="2">6.-.-.-</ecNumber>
    </recommendedName>
</protein>
<dbReference type="Proteomes" id="UP001597318">
    <property type="component" value="Unassembled WGS sequence"/>
</dbReference>
<dbReference type="Pfam" id="PF10079">
    <property type="entry name" value="Rossmann-like_BshC"/>
    <property type="match status" value="1"/>
</dbReference>
<gene>
    <name evidence="2 5" type="primary">bshC</name>
    <name evidence="5" type="ORF">ACFSKK_04450</name>
</gene>